<dbReference type="Proteomes" id="UP001652583">
    <property type="component" value="Chromosome E2"/>
</dbReference>
<evidence type="ECO:0000313" key="7">
    <source>
        <dbReference type="RefSeq" id="XP_026932055.1"/>
    </source>
</evidence>
<dbReference type="CTD" id="100130958"/>
<gene>
    <name evidence="7" type="primary">SYCE1L</name>
</gene>
<feature type="region of interest" description="Disordered" evidence="5">
    <location>
        <begin position="1"/>
        <end position="28"/>
    </location>
</feature>
<evidence type="ECO:0000256" key="3">
    <source>
        <dbReference type="ARBA" id="ARBA00023254"/>
    </source>
</evidence>
<keyword evidence="3" id="KW-0469">Meiosis</keyword>
<dbReference type="PANTHER" id="PTHR21731">
    <property type="entry name" value="SYNAPTONEMAL COMPLEX CENTRAL ELEMENT PROTEIN 1-LIKE"/>
    <property type="match status" value="1"/>
</dbReference>
<dbReference type="GO" id="GO:0007130">
    <property type="term" value="P:synaptonemal complex assembly"/>
    <property type="evidence" value="ECO:0007669"/>
    <property type="project" value="InterPro"/>
</dbReference>
<dbReference type="InterPro" id="IPR026676">
    <property type="entry name" value="SYCE1"/>
</dbReference>
<feature type="coiled-coil region" evidence="4">
    <location>
        <begin position="52"/>
        <end position="107"/>
    </location>
</feature>
<dbReference type="GeneID" id="106984360"/>
<feature type="compositionally biased region" description="Basic and acidic residues" evidence="5">
    <location>
        <begin position="286"/>
        <end position="296"/>
    </location>
</feature>
<accession>A0A6J2AUN3</accession>
<protein>
    <submittedName>
        <fullName evidence="7">Synaptonemal complex central element protein 1-like isoform X1</fullName>
    </submittedName>
</protein>
<evidence type="ECO:0000256" key="2">
    <source>
        <dbReference type="ARBA" id="ARBA00023054"/>
    </source>
</evidence>
<dbReference type="AlphaFoldDB" id="A0A6J2AUN3"/>
<comment type="similarity">
    <text evidence="1">Belongs to the SYCE family.</text>
</comment>
<dbReference type="Pfam" id="PF15233">
    <property type="entry name" value="SYCE1"/>
    <property type="match status" value="1"/>
</dbReference>
<dbReference type="GO" id="GO:0000795">
    <property type="term" value="C:synaptonemal complex"/>
    <property type="evidence" value="ECO:0007669"/>
    <property type="project" value="InterPro"/>
</dbReference>
<dbReference type="RefSeq" id="XP_026932055.1">
    <property type="nucleotide sequence ID" value="XM_027076254.2"/>
</dbReference>
<dbReference type="KEGG" id="aju:106984360"/>
<name>A0A6J2AUN3_ACIJB</name>
<evidence type="ECO:0000313" key="6">
    <source>
        <dbReference type="Proteomes" id="UP001652583"/>
    </source>
</evidence>
<reference evidence="7" key="1">
    <citation type="submission" date="2025-08" db="UniProtKB">
        <authorList>
            <consortium name="RefSeq"/>
        </authorList>
    </citation>
    <scope>IDENTIFICATION</scope>
    <source>
        <tissue evidence="7">Blood</tissue>
    </source>
</reference>
<evidence type="ECO:0000256" key="1">
    <source>
        <dbReference type="ARBA" id="ARBA00010094"/>
    </source>
</evidence>
<feature type="compositionally biased region" description="Basic residues" evidence="5">
    <location>
        <begin position="228"/>
        <end position="237"/>
    </location>
</feature>
<feature type="region of interest" description="Disordered" evidence="5">
    <location>
        <begin position="214"/>
        <end position="316"/>
    </location>
</feature>
<dbReference type="PANTHER" id="PTHR21731:SF1">
    <property type="entry name" value="SYNAPTONEMAL COMPLEX CENTRAL ELEMENT PROTEIN 1-LIKE"/>
    <property type="match status" value="1"/>
</dbReference>
<feature type="compositionally biased region" description="Acidic residues" evidence="5">
    <location>
        <begin position="14"/>
        <end position="23"/>
    </location>
</feature>
<feature type="compositionally biased region" description="Low complexity" evidence="5">
    <location>
        <begin position="260"/>
        <end position="269"/>
    </location>
</feature>
<keyword evidence="6" id="KW-1185">Reference proteome</keyword>
<organism evidence="6 7">
    <name type="scientific">Acinonyx jubatus</name>
    <name type="common">Cheetah</name>
    <dbReference type="NCBI Taxonomy" id="32536"/>
    <lineage>
        <taxon>Eukaryota</taxon>
        <taxon>Metazoa</taxon>
        <taxon>Chordata</taxon>
        <taxon>Craniata</taxon>
        <taxon>Vertebrata</taxon>
        <taxon>Euteleostomi</taxon>
        <taxon>Mammalia</taxon>
        <taxon>Eutheria</taxon>
        <taxon>Laurasiatheria</taxon>
        <taxon>Carnivora</taxon>
        <taxon>Feliformia</taxon>
        <taxon>Felidae</taxon>
        <taxon>Felinae</taxon>
        <taxon>Acinonyx</taxon>
    </lineage>
</organism>
<sequence>MAGKLEPLAMEPQEVVEETEEAEGQTKPLKVPEDLLAMVKKLHKEGSLEPQIEDMINRINELQQAKKKSSEEMVEAQALWESLHRELDSLNGEKVHLEEVLSKKQEALGILQLHCQRKEGGAQRKNVLQECTEQISVHNCQVTESCRQRKLGVQVEEQLENLMSQHKDLWELHMLKQRLTWEIRALQSSKEQLLTEEKLARDKLLEVERRLRSPPEVGGARMVNDGRRRWRYSRGRRLPQTVAPQRTRPAKERPAPSAPAPAARTWSRPQTHRTRPAPSPTPLLRRRPEIKARISDRPPPPASVCSPIPNCFTNRS</sequence>
<evidence type="ECO:0000256" key="4">
    <source>
        <dbReference type="SAM" id="Coils"/>
    </source>
</evidence>
<evidence type="ECO:0000256" key="5">
    <source>
        <dbReference type="SAM" id="MobiDB-lite"/>
    </source>
</evidence>
<keyword evidence="2 4" id="KW-0175">Coiled coil</keyword>
<proteinExistence type="inferred from homology"/>
<feature type="coiled-coil region" evidence="4">
    <location>
        <begin position="176"/>
        <end position="210"/>
    </location>
</feature>